<keyword evidence="3" id="KW-1185">Reference proteome</keyword>
<evidence type="ECO:0000256" key="1">
    <source>
        <dbReference type="SAM" id="SignalP"/>
    </source>
</evidence>
<protein>
    <submittedName>
        <fullName evidence="2">Uncharacterized protein</fullName>
    </submittedName>
</protein>
<keyword evidence="1" id="KW-0732">Signal</keyword>
<evidence type="ECO:0000313" key="3">
    <source>
        <dbReference type="Proteomes" id="UP000287972"/>
    </source>
</evidence>
<feature type="signal peptide" evidence="1">
    <location>
        <begin position="1"/>
        <end position="19"/>
    </location>
</feature>
<dbReference type="AlphaFoldDB" id="A0A428RDX3"/>
<feature type="chain" id="PRO_5019126555" evidence="1">
    <location>
        <begin position="20"/>
        <end position="232"/>
    </location>
</feature>
<name>A0A428RDX3_9HYPO</name>
<evidence type="ECO:0000313" key="2">
    <source>
        <dbReference type="EMBL" id="RSL75727.1"/>
    </source>
</evidence>
<accession>A0A428RDX3</accession>
<dbReference type="Proteomes" id="UP000287972">
    <property type="component" value="Unassembled WGS sequence"/>
</dbReference>
<comment type="caution">
    <text evidence="2">The sequence shown here is derived from an EMBL/GenBank/DDBJ whole genome shotgun (WGS) entry which is preliminary data.</text>
</comment>
<sequence length="232" mass="25345">MVSSKSLLSCTLLSGLVLASPLDTEPAVARRQDGGIPNCNDKSQTYGGSYTDGSGTYVTSDGVTRPYKFPKVRKCWWDYFVVEATEEFLPWEKSSGNIYCTGTATCTIQKLNGNEHCQERSESISAEVGLAIEGFSLGLSVSVTKSESRCVSAQDTSACQWSDGGCHTVWTQGQIIRQKGYRRQRCNWGNGDETQCMADWEQKTPTDYMDYGCGSKCEDTSDCGNTDGKPCA</sequence>
<dbReference type="EMBL" id="NKCL01000333">
    <property type="protein sequence ID" value="RSL75727.1"/>
    <property type="molecule type" value="Genomic_DNA"/>
</dbReference>
<organism evidence="2 3">
    <name type="scientific">Fusarium floridanum</name>
    <dbReference type="NCBI Taxonomy" id="1325733"/>
    <lineage>
        <taxon>Eukaryota</taxon>
        <taxon>Fungi</taxon>
        <taxon>Dikarya</taxon>
        <taxon>Ascomycota</taxon>
        <taxon>Pezizomycotina</taxon>
        <taxon>Sordariomycetes</taxon>
        <taxon>Hypocreomycetidae</taxon>
        <taxon>Hypocreales</taxon>
        <taxon>Nectriaceae</taxon>
        <taxon>Fusarium</taxon>
        <taxon>Fusarium solani species complex</taxon>
    </lineage>
</organism>
<reference evidence="2 3" key="1">
    <citation type="submission" date="2017-06" db="EMBL/GenBank/DDBJ databases">
        <title>Comparative genomic analysis of Ambrosia Fusariam Clade fungi.</title>
        <authorList>
            <person name="Stajich J.E."/>
            <person name="Carrillo J."/>
            <person name="Kijimoto T."/>
            <person name="Eskalen A."/>
            <person name="O'Donnell K."/>
            <person name="Kasson M."/>
        </authorList>
    </citation>
    <scope>NUCLEOTIDE SEQUENCE [LARGE SCALE GENOMIC DNA]</scope>
    <source>
        <strain evidence="2 3">NRRL62606</strain>
    </source>
</reference>
<proteinExistence type="predicted"/>
<gene>
    <name evidence="2" type="ORF">CEP51_010602</name>
</gene>